<organism evidence="2 3">
    <name type="scientific">Araneus ventricosus</name>
    <name type="common">Orbweaver spider</name>
    <name type="synonym">Epeira ventricosa</name>
    <dbReference type="NCBI Taxonomy" id="182803"/>
    <lineage>
        <taxon>Eukaryota</taxon>
        <taxon>Metazoa</taxon>
        <taxon>Ecdysozoa</taxon>
        <taxon>Arthropoda</taxon>
        <taxon>Chelicerata</taxon>
        <taxon>Arachnida</taxon>
        <taxon>Araneae</taxon>
        <taxon>Araneomorphae</taxon>
        <taxon>Entelegynae</taxon>
        <taxon>Araneoidea</taxon>
        <taxon>Araneidae</taxon>
        <taxon>Araneus</taxon>
    </lineage>
</organism>
<dbReference type="AlphaFoldDB" id="A0A4Y2MZC3"/>
<reference evidence="2 3" key="1">
    <citation type="journal article" date="2019" name="Sci. Rep.">
        <title>Orb-weaving spider Araneus ventricosus genome elucidates the spidroin gene catalogue.</title>
        <authorList>
            <person name="Kono N."/>
            <person name="Nakamura H."/>
            <person name="Ohtoshi R."/>
            <person name="Moran D.A.P."/>
            <person name="Shinohara A."/>
            <person name="Yoshida Y."/>
            <person name="Fujiwara M."/>
            <person name="Mori M."/>
            <person name="Tomita M."/>
            <person name="Arakawa K."/>
        </authorList>
    </citation>
    <scope>NUCLEOTIDE SEQUENCE [LARGE SCALE GENOMIC DNA]</scope>
</reference>
<protein>
    <submittedName>
        <fullName evidence="2">Uncharacterized protein</fullName>
    </submittedName>
</protein>
<dbReference type="Proteomes" id="UP000499080">
    <property type="component" value="Unassembled WGS sequence"/>
</dbReference>
<keyword evidence="3" id="KW-1185">Reference proteome</keyword>
<gene>
    <name evidence="2" type="ORF">AVEN_187625_1</name>
</gene>
<name>A0A4Y2MZC3_ARAVE</name>
<feature type="compositionally biased region" description="Low complexity" evidence="1">
    <location>
        <begin position="68"/>
        <end position="83"/>
    </location>
</feature>
<evidence type="ECO:0000313" key="2">
    <source>
        <dbReference type="EMBL" id="GBN30996.1"/>
    </source>
</evidence>
<proteinExistence type="predicted"/>
<sequence length="83" mass="8997">MSHQTLWAENGNGRLRSPLNGMEQIGGECQKPSLATAQPLLQEERSVIGVDSHPQSIIVPTREAGTRSYLSGDSSSSSYIRVK</sequence>
<feature type="region of interest" description="Disordered" evidence="1">
    <location>
        <begin position="63"/>
        <end position="83"/>
    </location>
</feature>
<evidence type="ECO:0000256" key="1">
    <source>
        <dbReference type="SAM" id="MobiDB-lite"/>
    </source>
</evidence>
<evidence type="ECO:0000313" key="3">
    <source>
        <dbReference type="Proteomes" id="UP000499080"/>
    </source>
</evidence>
<dbReference type="EMBL" id="BGPR01008016">
    <property type="protein sequence ID" value="GBN30996.1"/>
    <property type="molecule type" value="Genomic_DNA"/>
</dbReference>
<comment type="caution">
    <text evidence="2">The sequence shown here is derived from an EMBL/GenBank/DDBJ whole genome shotgun (WGS) entry which is preliminary data.</text>
</comment>
<feature type="region of interest" description="Disordered" evidence="1">
    <location>
        <begin position="1"/>
        <end position="26"/>
    </location>
</feature>
<accession>A0A4Y2MZC3</accession>